<name>A0ABV9QM19_9FIRM</name>
<comment type="caution">
    <text evidence="4">The sequence shown here is derived from an EMBL/GenBank/DDBJ whole genome shotgun (WGS) entry which is preliminary data.</text>
</comment>
<keyword evidence="5" id="KW-1185">Reference proteome</keyword>
<dbReference type="Pfam" id="PF21537">
    <property type="entry name" value="DUF1980_C"/>
    <property type="match status" value="1"/>
</dbReference>
<dbReference type="InterPro" id="IPR015402">
    <property type="entry name" value="DUF1980"/>
</dbReference>
<feature type="transmembrane region" description="Helical" evidence="1">
    <location>
        <begin position="37"/>
        <end position="57"/>
    </location>
</feature>
<dbReference type="PANTHER" id="PTHR40047:SF1">
    <property type="entry name" value="UPF0703 PROTEIN YCGQ"/>
    <property type="match status" value="1"/>
</dbReference>
<dbReference type="InterPro" id="IPR048447">
    <property type="entry name" value="DUF1980_C"/>
</dbReference>
<dbReference type="EMBL" id="JBHSHL010000022">
    <property type="protein sequence ID" value="MFC4804706.1"/>
    <property type="molecule type" value="Genomic_DNA"/>
</dbReference>
<dbReference type="Pfam" id="PF09323">
    <property type="entry name" value="DUF1980"/>
    <property type="match status" value="1"/>
</dbReference>
<evidence type="ECO:0000259" key="2">
    <source>
        <dbReference type="Pfam" id="PF09323"/>
    </source>
</evidence>
<keyword evidence="1" id="KW-0472">Membrane</keyword>
<keyword evidence="1" id="KW-0812">Transmembrane</keyword>
<dbReference type="NCBIfam" id="TIGR03943">
    <property type="entry name" value="TIGR03943 family putative permease subunit"/>
    <property type="match status" value="1"/>
</dbReference>
<evidence type="ECO:0000256" key="1">
    <source>
        <dbReference type="SAM" id="Phobius"/>
    </source>
</evidence>
<dbReference type="Proteomes" id="UP001595916">
    <property type="component" value="Unassembled WGS sequence"/>
</dbReference>
<dbReference type="PANTHER" id="PTHR40047">
    <property type="entry name" value="UPF0703 PROTEIN YCGQ"/>
    <property type="match status" value="1"/>
</dbReference>
<evidence type="ECO:0000313" key="5">
    <source>
        <dbReference type="Proteomes" id="UP001595916"/>
    </source>
</evidence>
<evidence type="ECO:0000313" key="4">
    <source>
        <dbReference type="EMBL" id="MFC4804706.1"/>
    </source>
</evidence>
<dbReference type="InterPro" id="IPR052955">
    <property type="entry name" value="UPF0703_membrane_permease"/>
</dbReference>
<protein>
    <submittedName>
        <fullName evidence="4">TIGR03943 family putative permease subunit</fullName>
    </submittedName>
</protein>
<reference evidence="5" key="1">
    <citation type="journal article" date="2019" name="Int. J. Syst. Evol. Microbiol.">
        <title>The Global Catalogue of Microorganisms (GCM) 10K type strain sequencing project: providing services to taxonomists for standard genome sequencing and annotation.</title>
        <authorList>
            <consortium name="The Broad Institute Genomics Platform"/>
            <consortium name="The Broad Institute Genome Sequencing Center for Infectious Disease"/>
            <person name="Wu L."/>
            <person name="Ma J."/>
        </authorList>
    </citation>
    <scope>NUCLEOTIDE SEQUENCE [LARGE SCALE GENOMIC DNA]</scope>
    <source>
        <strain evidence="5">CCUG 46385</strain>
    </source>
</reference>
<dbReference type="RefSeq" id="WP_379788219.1">
    <property type="nucleotide sequence ID" value="NZ_JBHSHL010000022.1"/>
</dbReference>
<gene>
    <name evidence="4" type="ORF">ACFO4R_06375</name>
</gene>
<organism evidence="4 5">
    <name type="scientific">Filifactor villosus</name>
    <dbReference type="NCBI Taxonomy" id="29374"/>
    <lineage>
        <taxon>Bacteria</taxon>
        <taxon>Bacillati</taxon>
        <taxon>Bacillota</taxon>
        <taxon>Clostridia</taxon>
        <taxon>Peptostreptococcales</taxon>
        <taxon>Filifactoraceae</taxon>
        <taxon>Filifactor</taxon>
    </lineage>
</organism>
<feature type="domain" description="DUF1980" evidence="2">
    <location>
        <begin position="8"/>
        <end position="64"/>
    </location>
</feature>
<accession>A0ABV9QM19</accession>
<evidence type="ECO:0000259" key="3">
    <source>
        <dbReference type="Pfam" id="PF21537"/>
    </source>
</evidence>
<sequence length="263" mass="30333">MQQRKQGFRMVLLSVLFALLLRFVVKGDLYYYLHPKMFKFIYMAIVILALLAGYEFFSYGKKTVSSKGAVLFLLPVFIMVLRPHTLEGGEMIQNRFYRKTPKQVSKVRVEFPGMSREKGYADRTAEELGILSLEDLNTLQSRNRDPFLIQMEQIYDVEQDVDKEYTVEGFVIKDASFEKDRFFLGRMVITCCIADAMIDGVLCEIESATEVEPNSWVRVRGRVHRDVKKSGGDRFDLTDSDVVLKLTEIEGIVPPDPPYVYAY</sequence>
<proteinExistence type="predicted"/>
<dbReference type="InterPro" id="IPR048493">
    <property type="entry name" value="DUF1980_N"/>
</dbReference>
<keyword evidence="1" id="KW-1133">Transmembrane helix</keyword>
<feature type="transmembrane region" description="Helical" evidence="1">
    <location>
        <begin position="69"/>
        <end position="86"/>
    </location>
</feature>
<feature type="domain" description="DUF1980" evidence="3">
    <location>
        <begin position="143"/>
        <end position="261"/>
    </location>
</feature>